<dbReference type="Gene3D" id="3.40.50.10610">
    <property type="entry name" value="ABC-type transport auxiliary lipoprotein component"/>
    <property type="match status" value="1"/>
</dbReference>
<evidence type="ECO:0000313" key="3">
    <source>
        <dbReference type="EMBL" id="MBS0124981.1"/>
    </source>
</evidence>
<feature type="chain" id="PRO_5035244470" evidence="1">
    <location>
        <begin position="20"/>
        <end position="188"/>
    </location>
</feature>
<reference evidence="3" key="1">
    <citation type="submission" date="2021-04" db="EMBL/GenBank/DDBJ databases">
        <authorList>
            <person name="Yoon J."/>
        </authorList>
    </citation>
    <scope>NUCLEOTIDE SEQUENCE</scope>
    <source>
        <strain evidence="3">KMU-90</strain>
    </source>
</reference>
<dbReference type="RefSeq" id="WP_212536955.1">
    <property type="nucleotide sequence ID" value="NZ_JAGTUU010000005.1"/>
</dbReference>
<evidence type="ECO:0000256" key="1">
    <source>
        <dbReference type="SAM" id="SignalP"/>
    </source>
</evidence>
<dbReference type="Pfam" id="PF03886">
    <property type="entry name" value="ABC_trans_aux"/>
    <property type="match status" value="1"/>
</dbReference>
<dbReference type="InterPro" id="IPR005586">
    <property type="entry name" value="ABC_trans_aux"/>
</dbReference>
<feature type="domain" description="ABC-type transport auxiliary lipoprotein component" evidence="2">
    <location>
        <begin position="27"/>
        <end position="183"/>
    </location>
</feature>
<keyword evidence="4" id="KW-1185">Reference proteome</keyword>
<dbReference type="Proteomes" id="UP000681356">
    <property type="component" value="Unassembled WGS sequence"/>
</dbReference>
<gene>
    <name evidence="3" type="ORF">KB874_12815</name>
</gene>
<evidence type="ECO:0000313" key="4">
    <source>
        <dbReference type="Proteomes" id="UP000681356"/>
    </source>
</evidence>
<dbReference type="SUPFAM" id="SSF159594">
    <property type="entry name" value="XCC0632-like"/>
    <property type="match status" value="1"/>
</dbReference>
<feature type="signal peptide" evidence="1">
    <location>
        <begin position="1"/>
        <end position="19"/>
    </location>
</feature>
<name>A0A8J8B7D1_9RHOB</name>
<comment type="caution">
    <text evidence="3">The sequence shown here is derived from an EMBL/GenBank/DDBJ whole genome shotgun (WGS) entry which is preliminary data.</text>
</comment>
<evidence type="ECO:0000259" key="2">
    <source>
        <dbReference type="Pfam" id="PF03886"/>
    </source>
</evidence>
<dbReference type="PROSITE" id="PS51257">
    <property type="entry name" value="PROKAR_LIPOPROTEIN"/>
    <property type="match status" value="1"/>
</dbReference>
<dbReference type="AlphaFoldDB" id="A0A8J8B7D1"/>
<sequence length="188" mass="19855">MTKLPALSLFAALSLAACAGTEARFDAPTPTAAPSESVSVRFARIEVVAVTLPTYGQDEEIHIREASGAIVPLGPLWADEPARAVTLQLARDLDTITGRLVAPEPWPFRDPSDVRVDLRVTDFHATEAGTFRLAGQVFVAPEDGGRDRARGFEIETPIGAEGGPAAIAAARAQAVTQLALFVAKNGLR</sequence>
<proteinExistence type="predicted"/>
<accession>A0A8J8B7D1</accession>
<dbReference type="EMBL" id="JAGTUU010000005">
    <property type="protein sequence ID" value="MBS0124981.1"/>
    <property type="molecule type" value="Genomic_DNA"/>
</dbReference>
<protein>
    <submittedName>
        <fullName evidence="3">Membrane integrity-associated transporter subunit PqiC</fullName>
    </submittedName>
</protein>
<keyword evidence="1" id="KW-0732">Signal</keyword>
<organism evidence="3 4">
    <name type="scientific">Thetidibacter halocola</name>
    <dbReference type="NCBI Taxonomy" id="2827239"/>
    <lineage>
        <taxon>Bacteria</taxon>
        <taxon>Pseudomonadati</taxon>
        <taxon>Pseudomonadota</taxon>
        <taxon>Alphaproteobacteria</taxon>
        <taxon>Rhodobacterales</taxon>
        <taxon>Roseobacteraceae</taxon>
        <taxon>Thetidibacter</taxon>
    </lineage>
</organism>